<evidence type="ECO:0000313" key="1">
    <source>
        <dbReference type="EMBL" id="KAL3286229.1"/>
    </source>
</evidence>
<keyword evidence="2" id="KW-1185">Reference proteome</keyword>
<gene>
    <name evidence="1" type="ORF">HHI36_000740</name>
</gene>
<protein>
    <submittedName>
        <fullName evidence="1">Uncharacterized protein</fullName>
    </submittedName>
</protein>
<dbReference type="EMBL" id="JABFTP020000185">
    <property type="protein sequence ID" value="KAL3286229.1"/>
    <property type="molecule type" value="Genomic_DNA"/>
</dbReference>
<accession>A0ABD2P5N1</accession>
<reference evidence="1 2" key="1">
    <citation type="journal article" date="2021" name="BMC Biol.">
        <title>Horizontally acquired antibacterial genes associated with adaptive radiation of ladybird beetles.</title>
        <authorList>
            <person name="Li H.S."/>
            <person name="Tang X.F."/>
            <person name="Huang Y.H."/>
            <person name="Xu Z.Y."/>
            <person name="Chen M.L."/>
            <person name="Du X.Y."/>
            <person name="Qiu B.Y."/>
            <person name="Chen P.T."/>
            <person name="Zhang W."/>
            <person name="Slipinski A."/>
            <person name="Escalona H.E."/>
            <person name="Waterhouse R.M."/>
            <person name="Zwick A."/>
            <person name="Pang H."/>
        </authorList>
    </citation>
    <scope>NUCLEOTIDE SEQUENCE [LARGE SCALE GENOMIC DNA]</scope>
    <source>
        <strain evidence="1">SYSU2018</strain>
    </source>
</reference>
<comment type="caution">
    <text evidence="1">The sequence shown here is derived from an EMBL/GenBank/DDBJ whole genome shotgun (WGS) entry which is preliminary data.</text>
</comment>
<proteinExistence type="predicted"/>
<name>A0ABD2P5N1_9CUCU</name>
<organism evidence="1 2">
    <name type="scientific">Cryptolaemus montrouzieri</name>
    <dbReference type="NCBI Taxonomy" id="559131"/>
    <lineage>
        <taxon>Eukaryota</taxon>
        <taxon>Metazoa</taxon>
        <taxon>Ecdysozoa</taxon>
        <taxon>Arthropoda</taxon>
        <taxon>Hexapoda</taxon>
        <taxon>Insecta</taxon>
        <taxon>Pterygota</taxon>
        <taxon>Neoptera</taxon>
        <taxon>Endopterygota</taxon>
        <taxon>Coleoptera</taxon>
        <taxon>Polyphaga</taxon>
        <taxon>Cucujiformia</taxon>
        <taxon>Coccinelloidea</taxon>
        <taxon>Coccinellidae</taxon>
        <taxon>Scymninae</taxon>
        <taxon>Scymnini</taxon>
        <taxon>Cryptolaemus</taxon>
    </lineage>
</organism>
<sequence>MTDNNKRKNISFEASEDLLQLNNHLNALGSVARATKHEAVYDLYNAKKEEYHKRMDEDVRPNNIEYIQNGQNYQRAMWHVINNETKKTRRHTSGNFS</sequence>
<dbReference type="Proteomes" id="UP001516400">
    <property type="component" value="Unassembled WGS sequence"/>
</dbReference>
<evidence type="ECO:0000313" key="2">
    <source>
        <dbReference type="Proteomes" id="UP001516400"/>
    </source>
</evidence>
<feature type="non-terminal residue" evidence="1">
    <location>
        <position position="97"/>
    </location>
</feature>
<dbReference type="AlphaFoldDB" id="A0ABD2P5N1"/>